<dbReference type="EMBL" id="CP036298">
    <property type="protein sequence ID" value="QDV23834.1"/>
    <property type="molecule type" value="Genomic_DNA"/>
</dbReference>
<evidence type="ECO:0000256" key="2">
    <source>
        <dbReference type="SAM" id="Phobius"/>
    </source>
</evidence>
<protein>
    <submittedName>
        <fullName evidence="3">Uncharacterized protein</fullName>
    </submittedName>
</protein>
<accession>A0A518G5I5</accession>
<evidence type="ECO:0000256" key="1">
    <source>
        <dbReference type="SAM" id="MobiDB-lite"/>
    </source>
</evidence>
<keyword evidence="2" id="KW-1133">Transmembrane helix</keyword>
<feature type="compositionally biased region" description="Low complexity" evidence="1">
    <location>
        <begin position="61"/>
        <end position="80"/>
    </location>
</feature>
<feature type="transmembrane region" description="Helical" evidence="2">
    <location>
        <begin position="20"/>
        <end position="40"/>
    </location>
</feature>
<gene>
    <name evidence="3" type="ORF">Q31a_21390</name>
</gene>
<evidence type="ECO:0000313" key="4">
    <source>
        <dbReference type="Proteomes" id="UP000318017"/>
    </source>
</evidence>
<feature type="region of interest" description="Disordered" evidence="1">
    <location>
        <begin position="48"/>
        <end position="93"/>
    </location>
</feature>
<keyword evidence="2" id="KW-0472">Membrane</keyword>
<dbReference type="Proteomes" id="UP000318017">
    <property type="component" value="Chromosome"/>
</dbReference>
<keyword evidence="2" id="KW-0812">Transmembrane</keyword>
<proteinExistence type="predicted"/>
<dbReference type="RefSeq" id="WP_145077047.1">
    <property type="nucleotide sequence ID" value="NZ_CP036298.1"/>
</dbReference>
<keyword evidence="4" id="KW-1185">Reference proteome</keyword>
<organism evidence="3 4">
    <name type="scientific">Aureliella helgolandensis</name>
    <dbReference type="NCBI Taxonomy" id="2527968"/>
    <lineage>
        <taxon>Bacteria</taxon>
        <taxon>Pseudomonadati</taxon>
        <taxon>Planctomycetota</taxon>
        <taxon>Planctomycetia</taxon>
        <taxon>Pirellulales</taxon>
        <taxon>Pirellulaceae</taxon>
        <taxon>Aureliella</taxon>
    </lineage>
</organism>
<name>A0A518G5I5_9BACT</name>
<evidence type="ECO:0000313" key="3">
    <source>
        <dbReference type="EMBL" id="QDV23834.1"/>
    </source>
</evidence>
<sequence length="93" mass="9702">MQEKMDVPASSDALPMSIKVLAIVAFVGTLAFVMFVILTIEGPEIERDHSYREPAYTGSLPTEPFSAESAAPEAAGSETTGVAEAAAAKLGDE</sequence>
<dbReference type="AlphaFoldDB" id="A0A518G5I5"/>
<reference evidence="3 4" key="1">
    <citation type="submission" date="2019-02" db="EMBL/GenBank/DDBJ databases">
        <title>Deep-cultivation of Planctomycetes and their phenomic and genomic characterization uncovers novel biology.</title>
        <authorList>
            <person name="Wiegand S."/>
            <person name="Jogler M."/>
            <person name="Boedeker C."/>
            <person name="Pinto D."/>
            <person name="Vollmers J."/>
            <person name="Rivas-Marin E."/>
            <person name="Kohn T."/>
            <person name="Peeters S.H."/>
            <person name="Heuer A."/>
            <person name="Rast P."/>
            <person name="Oberbeckmann S."/>
            <person name="Bunk B."/>
            <person name="Jeske O."/>
            <person name="Meyerdierks A."/>
            <person name="Storesund J.E."/>
            <person name="Kallscheuer N."/>
            <person name="Luecker S."/>
            <person name="Lage O.M."/>
            <person name="Pohl T."/>
            <person name="Merkel B.J."/>
            <person name="Hornburger P."/>
            <person name="Mueller R.-W."/>
            <person name="Bruemmer F."/>
            <person name="Labrenz M."/>
            <person name="Spormann A.M."/>
            <person name="Op den Camp H."/>
            <person name="Overmann J."/>
            <person name="Amann R."/>
            <person name="Jetten M.S.M."/>
            <person name="Mascher T."/>
            <person name="Medema M.H."/>
            <person name="Devos D.P."/>
            <person name="Kaster A.-K."/>
            <person name="Ovreas L."/>
            <person name="Rohde M."/>
            <person name="Galperin M.Y."/>
            <person name="Jogler C."/>
        </authorList>
    </citation>
    <scope>NUCLEOTIDE SEQUENCE [LARGE SCALE GENOMIC DNA]</scope>
    <source>
        <strain evidence="3 4">Q31a</strain>
    </source>
</reference>
<dbReference type="KEGG" id="ahel:Q31a_21390"/>